<gene>
    <name evidence="1" type="ORF">BLNAU_11775</name>
</gene>
<sequence length="101" mass="10899">MDSNTLEVTLSSIPNFNDSDTGRYLFVSQFPATLHKTILSIPSSAQQTSTTLKVRHTLHTSSSNIPTPSSLIIIQSATTSTDTPCVHTKNLDVPINGENTL</sequence>
<dbReference type="EMBL" id="JARBJD010000093">
    <property type="protein sequence ID" value="KAK2953312.1"/>
    <property type="molecule type" value="Genomic_DNA"/>
</dbReference>
<comment type="caution">
    <text evidence="1">The sequence shown here is derived from an EMBL/GenBank/DDBJ whole genome shotgun (WGS) entry which is preliminary data.</text>
</comment>
<organism evidence="1 2">
    <name type="scientific">Blattamonas nauphoetae</name>
    <dbReference type="NCBI Taxonomy" id="2049346"/>
    <lineage>
        <taxon>Eukaryota</taxon>
        <taxon>Metamonada</taxon>
        <taxon>Preaxostyla</taxon>
        <taxon>Oxymonadida</taxon>
        <taxon>Blattamonas</taxon>
    </lineage>
</organism>
<accession>A0ABQ9XPK6</accession>
<evidence type="ECO:0000313" key="1">
    <source>
        <dbReference type="EMBL" id="KAK2953312.1"/>
    </source>
</evidence>
<protein>
    <submittedName>
        <fullName evidence="1">Uncharacterized protein</fullName>
    </submittedName>
</protein>
<dbReference type="Proteomes" id="UP001281761">
    <property type="component" value="Unassembled WGS sequence"/>
</dbReference>
<proteinExistence type="predicted"/>
<name>A0ABQ9XPK6_9EUKA</name>
<reference evidence="1 2" key="1">
    <citation type="journal article" date="2022" name="bioRxiv">
        <title>Genomics of Preaxostyla Flagellates Illuminates Evolutionary Transitions and the Path Towards Mitochondrial Loss.</title>
        <authorList>
            <person name="Novak L.V.F."/>
            <person name="Treitli S.C."/>
            <person name="Pyrih J."/>
            <person name="Halakuc P."/>
            <person name="Pipaliya S.V."/>
            <person name="Vacek V."/>
            <person name="Brzon O."/>
            <person name="Soukal P."/>
            <person name="Eme L."/>
            <person name="Dacks J.B."/>
            <person name="Karnkowska A."/>
            <person name="Elias M."/>
            <person name="Hampl V."/>
        </authorList>
    </citation>
    <scope>NUCLEOTIDE SEQUENCE [LARGE SCALE GENOMIC DNA]</scope>
    <source>
        <strain evidence="1">NAU3</strain>
        <tissue evidence="1">Gut</tissue>
    </source>
</reference>
<keyword evidence="2" id="KW-1185">Reference proteome</keyword>
<evidence type="ECO:0000313" key="2">
    <source>
        <dbReference type="Proteomes" id="UP001281761"/>
    </source>
</evidence>